<evidence type="ECO:0008006" key="4">
    <source>
        <dbReference type="Google" id="ProtNLM"/>
    </source>
</evidence>
<protein>
    <recommendedName>
        <fullName evidence="4">F-box domain-containing protein</fullName>
    </recommendedName>
</protein>
<accession>A0A5C3P3J1</accession>
<evidence type="ECO:0000313" key="3">
    <source>
        <dbReference type="Proteomes" id="UP000308197"/>
    </source>
</evidence>
<keyword evidence="3" id="KW-1185">Reference proteome</keyword>
<dbReference type="STRING" id="1314778.A0A5C3P3J1"/>
<dbReference type="Proteomes" id="UP000308197">
    <property type="component" value="Unassembled WGS sequence"/>
</dbReference>
<gene>
    <name evidence="2" type="ORF">K466DRAFT_602187</name>
</gene>
<feature type="region of interest" description="Disordered" evidence="1">
    <location>
        <begin position="39"/>
        <end position="85"/>
    </location>
</feature>
<organism evidence="2 3">
    <name type="scientific">Polyporus arcularius HHB13444</name>
    <dbReference type="NCBI Taxonomy" id="1314778"/>
    <lineage>
        <taxon>Eukaryota</taxon>
        <taxon>Fungi</taxon>
        <taxon>Dikarya</taxon>
        <taxon>Basidiomycota</taxon>
        <taxon>Agaricomycotina</taxon>
        <taxon>Agaricomycetes</taxon>
        <taxon>Polyporales</taxon>
        <taxon>Polyporaceae</taxon>
        <taxon>Polyporus</taxon>
    </lineage>
</organism>
<proteinExistence type="predicted"/>
<dbReference type="EMBL" id="ML211332">
    <property type="protein sequence ID" value="TFK84224.1"/>
    <property type="molecule type" value="Genomic_DNA"/>
</dbReference>
<reference evidence="2 3" key="1">
    <citation type="journal article" date="2019" name="Nat. Ecol. Evol.">
        <title>Megaphylogeny resolves global patterns of mushroom evolution.</title>
        <authorList>
            <person name="Varga T."/>
            <person name="Krizsan K."/>
            <person name="Foldi C."/>
            <person name="Dima B."/>
            <person name="Sanchez-Garcia M."/>
            <person name="Sanchez-Ramirez S."/>
            <person name="Szollosi G.J."/>
            <person name="Szarkandi J.G."/>
            <person name="Papp V."/>
            <person name="Albert L."/>
            <person name="Andreopoulos W."/>
            <person name="Angelini C."/>
            <person name="Antonin V."/>
            <person name="Barry K.W."/>
            <person name="Bougher N.L."/>
            <person name="Buchanan P."/>
            <person name="Buyck B."/>
            <person name="Bense V."/>
            <person name="Catcheside P."/>
            <person name="Chovatia M."/>
            <person name="Cooper J."/>
            <person name="Damon W."/>
            <person name="Desjardin D."/>
            <person name="Finy P."/>
            <person name="Geml J."/>
            <person name="Haridas S."/>
            <person name="Hughes K."/>
            <person name="Justo A."/>
            <person name="Karasinski D."/>
            <person name="Kautmanova I."/>
            <person name="Kiss B."/>
            <person name="Kocsube S."/>
            <person name="Kotiranta H."/>
            <person name="LaButti K.M."/>
            <person name="Lechner B.E."/>
            <person name="Liimatainen K."/>
            <person name="Lipzen A."/>
            <person name="Lukacs Z."/>
            <person name="Mihaltcheva S."/>
            <person name="Morgado L.N."/>
            <person name="Niskanen T."/>
            <person name="Noordeloos M.E."/>
            <person name="Ohm R.A."/>
            <person name="Ortiz-Santana B."/>
            <person name="Ovrebo C."/>
            <person name="Racz N."/>
            <person name="Riley R."/>
            <person name="Savchenko A."/>
            <person name="Shiryaev A."/>
            <person name="Soop K."/>
            <person name="Spirin V."/>
            <person name="Szebenyi C."/>
            <person name="Tomsovsky M."/>
            <person name="Tulloss R.E."/>
            <person name="Uehling J."/>
            <person name="Grigoriev I.V."/>
            <person name="Vagvolgyi C."/>
            <person name="Papp T."/>
            <person name="Martin F.M."/>
            <person name="Miettinen O."/>
            <person name="Hibbett D.S."/>
            <person name="Nagy L.G."/>
        </authorList>
    </citation>
    <scope>NUCLEOTIDE SEQUENCE [LARGE SCALE GENOMIC DNA]</scope>
    <source>
        <strain evidence="2 3">HHB13444</strain>
    </source>
</reference>
<dbReference type="InParanoid" id="A0A5C3P3J1"/>
<sequence>MSKIHLSQAQSKYERASQSYRPVTRSPVSVEHTWSIAASCPVLGPPPPSQQRPRPPNSRLWSPGPPTPQAPRSHSRPTNPRRHELSGHSVISDCRLVSLGLAALPIEILQIIFLYRLSTARPKPWHEDLLATVDPPALVSKEQTIAYNRGVLMLVCRAWAAAIASCNLFWVEVQISPFTTAEAIKAVLTRSGTCPLDVFCVFSAAYRSAFGLETLIISTQEQCDIASTSLTSLSPSAPRWSSFVLVADHALVLDACLQAFNARVHPHIISSVSTIYTGPHSIATDGPEALHNTFPPGGLNALAANAAWPMDSRCINTLTLRRCRVNWRAMEGVMSGLIELNIDDPIDPINIPEFVALIQLAGRMSHILVGGDFLRVQEEFVSPVHGRPLERVRLALPSIRTLDIRRIPPAQMMSLLEHIDAPAVEKIGLDLRYVRSPVLDSDFSGFLSAYCDQFHFAPPTSIRALCLRRADVMPPLLFQTEPFFLPAFSELTELTLDFRTLQVQYWVWLLECTSDRALPCLLSLVVRGLSPLDVQDYICIREDLSLPLLHISMLCSNAAIYEERVWFGWLHAHTLSYTVQYE</sequence>
<feature type="compositionally biased region" description="Pro residues" evidence="1">
    <location>
        <begin position="43"/>
        <end position="56"/>
    </location>
</feature>
<evidence type="ECO:0000256" key="1">
    <source>
        <dbReference type="SAM" id="MobiDB-lite"/>
    </source>
</evidence>
<evidence type="ECO:0000313" key="2">
    <source>
        <dbReference type="EMBL" id="TFK84224.1"/>
    </source>
</evidence>
<feature type="compositionally biased region" description="Polar residues" evidence="1">
    <location>
        <begin position="1"/>
        <end position="21"/>
    </location>
</feature>
<name>A0A5C3P3J1_9APHY</name>
<dbReference type="AlphaFoldDB" id="A0A5C3P3J1"/>
<feature type="region of interest" description="Disordered" evidence="1">
    <location>
        <begin position="1"/>
        <end position="26"/>
    </location>
</feature>